<evidence type="ECO:0000313" key="14">
    <source>
        <dbReference type="EMBL" id="ETW01840.1"/>
    </source>
</evidence>
<dbReference type="PANTHER" id="PTHR23516:SF1">
    <property type="entry name" value="MOLYBDATE-ANION TRANSPORTER"/>
    <property type="match status" value="1"/>
</dbReference>
<accession>A0A024U6K4</accession>
<feature type="transmembrane region" description="Helical" evidence="12">
    <location>
        <begin position="129"/>
        <end position="150"/>
    </location>
</feature>
<evidence type="ECO:0000256" key="5">
    <source>
        <dbReference type="ARBA" id="ARBA00022475"/>
    </source>
</evidence>
<evidence type="ECO:0000256" key="11">
    <source>
        <dbReference type="ARBA" id="ARBA00032555"/>
    </source>
</evidence>
<dbReference type="PANTHER" id="PTHR23516">
    <property type="entry name" value="SAM (S-ADENOSYL METHIONINE) TRANSPORTER"/>
    <property type="match status" value="1"/>
</dbReference>
<keyword evidence="9 12" id="KW-0472">Membrane</keyword>
<evidence type="ECO:0000256" key="9">
    <source>
        <dbReference type="ARBA" id="ARBA00023136"/>
    </source>
</evidence>
<comment type="function">
    <text evidence="1">Mediates high-affinity intracellular uptake of the rare oligo-element molybdenum.</text>
</comment>
<dbReference type="AlphaFoldDB" id="A0A024U6K4"/>
<dbReference type="eggNOG" id="KOG4332">
    <property type="taxonomic scope" value="Eukaryota"/>
</dbReference>
<feature type="transmembrane region" description="Helical" evidence="12">
    <location>
        <begin position="401"/>
        <end position="423"/>
    </location>
</feature>
<dbReference type="VEuPathDB" id="FungiDB:H310_06411"/>
<keyword evidence="5" id="KW-1003">Cell membrane</keyword>
<feature type="signal peptide" evidence="13">
    <location>
        <begin position="1"/>
        <end position="17"/>
    </location>
</feature>
<sequence length="432" mass="46738">MSRWPLWSIATFGGLCAALLSLHALDASRSPSQLLRKSTPPGFSDFQKQYLCVYWIVMFADWLQGPNMYTLYQSYDMDVGALFMIGFTSSAVCSSAVGRLVDTHGRKHACVVFCLLEIVINVLEHVPNFTVLAIGRVLGGISTALLFSAFESWMVGEHRRRRFPDELLESTFALAAEGNGLVAIGAGVAAQVASDAHGDIAPFQLAIAATLVALLCIWHLWPSDTPSQSSAEPHHCATAQPSTPWTWPVLGLGLTYSLFEGAMYVFVFLWVPALQSLCDDPHQVPVGLVFASFMLCLAIGGKVVRGVPHSSLSSVFAILHGVAALCMAISAMEWGFGWTLGAFLAFEICVGMYFPVAATLRATTFPEATMSTIMTTFRLPTNAIVLVGTQMLSWPFSSSHVFLLCVVVHGIAAALSTTVNASIQHKTSRHRD</sequence>
<gene>
    <name evidence="14" type="ORF">H310_06411</name>
</gene>
<evidence type="ECO:0000256" key="8">
    <source>
        <dbReference type="ARBA" id="ARBA00023065"/>
    </source>
</evidence>
<dbReference type="GeneID" id="20083461"/>
<feature type="transmembrane region" description="Helical" evidence="12">
    <location>
        <begin position="249"/>
        <end position="271"/>
    </location>
</feature>
<feature type="transmembrane region" description="Helical" evidence="12">
    <location>
        <begin position="338"/>
        <end position="356"/>
    </location>
</feature>
<evidence type="ECO:0000256" key="4">
    <source>
        <dbReference type="ARBA" id="ARBA00022448"/>
    </source>
</evidence>
<comment type="subcellular location">
    <subcellularLocation>
        <location evidence="2">Cell membrane</location>
        <topology evidence="2">Multi-pass membrane protein</topology>
    </subcellularLocation>
</comment>
<dbReference type="GO" id="GO:0015098">
    <property type="term" value="F:molybdate ion transmembrane transporter activity"/>
    <property type="evidence" value="ECO:0007669"/>
    <property type="project" value="InterPro"/>
</dbReference>
<evidence type="ECO:0000256" key="2">
    <source>
        <dbReference type="ARBA" id="ARBA00004651"/>
    </source>
</evidence>
<evidence type="ECO:0000256" key="6">
    <source>
        <dbReference type="ARBA" id="ARBA00022692"/>
    </source>
</evidence>
<organism evidence="14">
    <name type="scientific">Aphanomyces invadans</name>
    <dbReference type="NCBI Taxonomy" id="157072"/>
    <lineage>
        <taxon>Eukaryota</taxon>
        <taxon>Sar</taxon>
        <taxon>Stramenopiles</taxon>
        <taxon>Oomycota</taxon>
        <taxon>Saprolegniomycetes</taxon>
        <taxon>Saprolegniales</taxon>
        <taxon>Verrucalvaceae</taxon>
        <taxon>Aphanomyces</taxon>
    </lineage>
</organism>
<keyword evidence="6 12" id="KW-0812">Transmembrane</keyword>
<evidence type="ECO:0000256" key="13">
    <source>
        <dbReference type="SAM" id="SignalP"/>
    </source>
</evidence>
<dbReference type="EMBL" id="KI913962">
    <property type="protein sequence ID" value="ETW01840.1"/>
    <property type="molecule type" value="Genomic_DNA"/>
</dbReference>
<dbReference type="InterPro" id="IPR008509">
    <property type="entry name" value="MOT2/MFSD5"/>
</dbReference>
<name>A0A024U6K4_9STRA</name>
<feature type="transmembrane region" description="Helical" evidence="12">
    <location>
        <begin position="108"/>
        <end position="123"/>
    </location>
</feature>
<evidence type="ECO:0000256" key="10">
    <source>
        <dbReference type="ARBA" id="ARBA00030646"/>
    </source>
</evidence>
<dbReference type="Gene3D" id="1.20.1250.20">
    <property type="entry name" value="MFS general substrate transporter like domains"/>
    <property type="match status" value="1"/>
</dbReference>
<evidence type="ECO:0000256" key="3">
    <source>
        <dbReference type="ARBA" id="ARBA00021242"/>
    </source>
</evidence>
<feature type="chain" id="PRO_5001534879" description="Molybdate-anion transporter" evidence="13">
    <location>
        <begin position="18"/>
        <end position="432"/>
    </location>
</feature>
<dbReference type="SUPFAM" id="SSF103473">
    <property type="entry name" value="MFS general substrate transporter"/>
    <property type="match status" value="1"/>
</dbReference>
<evidence type="ECO:0000256" key="1">
    <source>
        <dbReference type="ARBA" id="ARBA00003019"/>
    </source>
</evidence>
<protein>
    <recommendedName>
        <fullName evidence="3">Molybdate-anion transporter</fullName>
    </recommendedName>
    <alternativeName>
        <fullName evidence="10">Major facilitator superfamily domain-containing protein 5</fullName>
    </alternativeName>
    <alternativeName>
        <fullName evidence="11">Molybdate transporter 2 homolog</fullName>
    </alternativeName>
</protein>
<dbReference type="GO" id="GO:0006811">
    <property type="term" value="P:monoatomic ion transport"/>
    <property type="evidence" value="ECO:0007669"/>
    <property type="project" value="UniProtKB-KW"/>
</dbReference>
<dbReference type="Pfam" id="PF05631">
    <property type="entry name" value="MFS_5"/>
    <property type="match status" value="1"/>
</dbReference>
<keyword evidence="8" id="KW-0406">Ion transport</keyword>
<proteinExistence type="predicted"/>
<dbReference type="GO" id="GO:0005886">
    <property type="term" value="C:plasma membrane"/>
    <property type="evidence" value="ECO:0007669"/>
    <property type="project" value="UniProtKB-SubCell"/>
</dbReference>
<keyword evidence="13" id="KW-0732">Signal</keyword>
<dbReference type="OrthoDB" id="263957at2759"/>
<keyword evidence="7 12" id="KW-1133">Transmembrane helix</keyword>
<dbReference type="RefSeq" id="XP_008869688.1">
    <property type="nucleotide sequence ID" value="XM_008871466.1"/>
</dbReference>
<keyword evidence="4" id="KW-0813">Transport</keyword>
<evidence type="ECO:0000256" key="12">
    <source>
        <dbReference type="SAM" id="Phobius"/>
    </source>
</evidence>
<feature type="transmembrane region" description="Helical" evidence="12">
    <location>
        <begin position="200"/>
        <end position="221"/>
    </location>
</feature>
<dbReference type="STRING" id="157072.A0A024U6K4"/>
<feature type="transmembrane region" description="Helical" evidence="12">
    <location>
        <begin position="79"/>
        <end position="101"/>
    </location>
</feature>
<dbReference type="InterPro" id="IPR036259">
    <property type="entry name" value="MFS_trans_sf"/>
</dbReference>
<reference evidence="14" key="1">
    <citation type="submission" date="2013-12" db="EMBL/GenBank/DDBJ databases">
        <title>The Genome Sequence of Aphanomyces invadans NJM9701.</title>
        <authorList>
            <consortium name="The Broad Institute Genomics Platform"/>
            <person name="Russ C."/>
            <person name="Tyler B."/>
            <person name="van West P."/>
            <person name="Dieguez-Uribeondo J."/>
            <person name="Young S.K."/>
            <person name="Zeng Q."/>
            <person name="Gargeya S."/>
            <person name="Fitzgerald M."/>
            <person name="Abouelleil A."/>
            <person name="Alvarado L."/>
            <person name="Chapman S.B."/>
            <person name="Gainer-Dewar J."/>
            <person name="Goldberg J."/>
            <person name="Griggs A."/>
            <person name="Gujja S."/>
            <person name="Hansen M."/>
            <person name="Howarth C."/>
            <person name="Imamovic A."/>
            <person name="Ireland A."/>
            <person name="Larimer J."/>
            <person name="McCowan C."/>
            <person name="Murphy C."/>
            <person name="Pearson M."/>
            <person name="Poon T.W."/>
            <person name="Priest M."/>
            <person name="Roberts A."/>
            <person name="Saif S."/>
            <person name="Shea T."/>
            <person name="Sykes S."/>
            <person name="Wortman J."/>
            <person name="Nusbaum C."/>
            <person name="Birren B."/>
        </authorList>
    </citation>
    <scope>NUCLEOTIDE SEQUENCE [LARGE SCALE GENOMIC DNA]</scope>
    <source>
        <strain evidence="14">NJM9701</strain>
    </source>
</reference>
<dbReference type="CDD" id="cd17487">
    <property type="entry name" value="MFS_MFSD5_like"/>
    <property type="match status" value="1"/>
</dbReference>
<feature type="transmembrane region" description="Helical" evidence="12">
    <location>
        <begin position="312"/>
        <end position="332"/>
    </location>
</feature>
<evidence type="ECO:0000256" key="7">
    <source>
        <dbReference type="ARBA" id="ARBA00022989"/>
    </source>
</evidence>
<feature type="transmembrane region" description="Helical" evidence="12">
    <location>
        <begin position="283"/>
        <end position="300"/>
    </location>
</feature>